<dbReference type="InterPro" id="IPR007419">
    <property type="entry name" value="BFD-like_2Fe2S-bd_dom"/>
</dbReference>
<comment type="similarity">
    <text evidence="9">Belongs to the Bfd family.</text>
</comment>
<dbReference type="EMBL" id="WOCD01000001">
    <property type="protein sequence ID" value="MUH71603.1"/>
    <property type="molecule type" value="Genomic_DNA"/>
</dbReference>
<name>A0A6N8F5N6_9GAMM</name>
<evidence type="ECO:0000256" key="4">
    <source>
        <dbReference type="ARBA" id="ARBA00022982"/>
    </source>
</evidence>
<dbReference type="Gene3D" id="1.10.10.1100">
    <property type="entry name" value="BFD-like [2Fe-2S]-binding domain"/>
    <property type="match status" value="1"/>
</dbReference>
<dbReference type="OrthoDB" id="9815350at2"/>
<dbReference type="Pfam" id="PF04324">
    <property type="entry name" value="Fer2_BFD"/>
    <property type="match status" value="1"/>
</dbReference>
<keyword evidence="12" id="KW-1185">Reference proteome</keyword>
<dbReference type="InterPro" id="IPR041854">
    <property type="entry name" value="BFD-like_2Fe2S-bd_dom_sf"/>
</dbReference>
<proteinExistence type="inferred from homology"/>
<feature type="domain" description="BFD-like [2Fe-2S]-binding" evidence="10">
    <location>
        <begin position="2"/>
        <end position="47"/>
    </location>
</feature>
<evidence type="ECO:0000256" key="9">
    <source>
        <dbReference type="ARBA" id="ARBA00046332"/>
    </source>
</evidence>
<evidence type="ECO:0000313" key="11">
    <source>
        <dbReference type="EMBL" id="MUH71603.1"/>
    </source>
</evidence>
<accession>A0A6N8F5N6</accession>
<evidence type="ECO:0000256" key="2">
    <source>
        <dbReference type="ARBA" id="ARBA00022714"/>
    </source>
</evidence>
<comment type="caution">
    <text evidence="11">The sequence shown here is derived from an EMBL/GenBank/DDBJ whole genome shotgun (WGS) entry which is preliminary data.</text>
</comment>
<dbReference type="InterPro" id="IPR052371">
    <property type="entry name" value="BFD-associated_ferredoxin"/>
</dbReference>
<dbReference type="Proteomes" id="UP000439994">
    <property type="component" value="Unassembled WGS sequence"/>
</dbReference>
<keyword evidence="1" id="KW-0813">Transport</keyword>
<dbReference type="RefSeq" id="WP_155694452.1">
    <property type="nucleotide sequence ID" value="NZ_BAAAFQ010000006.1"/>
</dbReference>
<protein>
    <recommendedName>
        <fullName evidence="8">Bacterioferritin-associated ferredoxin</fullName>
    </recommendedName>
</protein>
<dbReference type="GO" id="GO:0051537">
    <property type="term" value="F:2 iron, 2 sulfur cluster binding"/>
    <property type="evidence" value="ECO:0007669"/>
    <property type="project" value="UniProtKB-KW"/>
</dbReference>
<keyword evidence="5" id="KW-0408">Iron</keyword>
<keyword evidence="3" id="KW-0479">Metal-binding</keyword>
<evidence type="ECO:0000256" key="1">
    <source>
        <dbReference type="ARBA" id="ARBA00022448"/>
    </source>
</evidence>
<gene>
    <name evidence="11" type="ORF">GNP35_03255</name>
</gene>
<comment type="cofactor">
    <cofactor evidence="7">
        <name>[2Fe-2S] cluster</name>
        <dbReference type="ChEBI" id="CHEBI:190135"/>
    </cofactor>
</comment>
<evidence type="ECO:0000256" key="6">
    <source>
        <dbReference type="ARBA" id="ARBA00023014"/>
    </source>
</evidence>
<evidence type="ECO:0000256" key="8">
    <source>
        <dbReference type="ARBA" id="ARBA00039386"/>
    </source>
</evidence>
<dbReference type="GO" id="GO:0046872">
    <property type="term" value="F:metal ion binding"/>
    <property type="evidence" value="ECO:0007669"/>
    <property type="project" value="UniProtKB-KW"/>
</dbReference>
<keyword evidence="6" id="KW-0411">Iron-sulfur</keyword>
<keyword evidence="2" id="KW-0001">2Fe-2S</keyword>
<evidence type="ECO:0000256" key="5">
    <source>
        <dbReference type="ARBA" id="ARBA00023004"/>
    </source>
</evidence>
<organism evidence="11 12">
    <name type="scientific">Psychrosphaera haliotis</name>
    <dbReference type="NCBI Taxonomy" id="555083"/>
    <lineage>
        <taxon>Bacteria</taxon>
        <taxon>Pseudomonadati</taxon>
        <taxon>Pseudomonadota</taxon>
        <taxon>Gammaproteobacteria</taxon>
        <taxon>Alteromonadales</taxon>
        <taxon>Pseudoalteromonadaceae</taxon>
        <taxon>Psychrosphaera</taxon>
    </lineage>
</organism>
<evidence type="ECO:0000256" key="7">
    <source>
        <dbReference type="ARBA" id="ARBA00034078"/>
    </source>
</evidence>
<dbReference type="AlphaFoldDB" id="A0A6N8F5N6"/>
<evidence type="ECO:0000256" key="3">
    <source>
        <dbReference type="ARBA" id="ARBA00022723"/>
    </source>
</evidence>
<keyword evidence="4" id="KW-0249">Electron transport</keyword>
<dbReference type="PANTHER" id="PTHR37424">
    <property type="entry name" value="BACTERIOFERRITIN-ASSOCIATED FERREDOXIN"/>
    <property type="match status" value="1"/>
</dbReference>
<sequence>MYVCLCKGITDKDIQDVVNQHGVGNLRELKQHLPVGSECGNCTKVAQMVVDKMIMDESLFKEVS</sequence>
<evidence type="ECO:0000259" key="10">
    <source>
        <dbReference type="Pfam" id="PF04324"/>
    </source>
</evidence>
<reference evidence="11 12" key="1">
    <citation type="submission" date="2019-11" db="EMBL/GenBank/DDBJ databases">
        <title>P. haliotis isolates from Z. marina roots.</title>
        <authorList>
            <person name="Cohen M."/>
            <person name="Jospin G."/>
            <person name="Eisen J.A."/>
            <person name="Coil D.A."/>
        </authorList>
    </citation>
    <scope>NUCLEOTIDE SEQUENCE [LARGE SCALE GENOMIC DNA]</scope>
    <source>
        <strain evidence="11 12">UCD-MCMsp1aY</strain>
    </source>
</reference>
<dbReference type="PANTHER" id="PTHR37424:SF1">
    <property type="entry name" value="BACTERIOFERRITIN-ASSOCIATED FERREDOXIN"/>
    <property type="match status" value="1"/>
</dbReference>
<evidence type="ECO:0000313" key="12">
    <source>
        <dbReference type="Proteomes" id="UP000439994"/>
    </source>
</evidence>